<accession>A0A8S9ZQU5</accession>
<dbReference type="AlphaFoldDB" id="A0A8S9ZQU5"/>
<reference evidence="4" key="1">
    <citation type="journal article" date="2020" name="Ecol. Evol.">
        <title>Genome structure and content of the rice root-knot nematode (Meloidogyne graminicola).</title>
        <authorList>
            <person name="Phan N.T."/>
            <person name="Danchin E.G.J."/>
            <person name="Klopp C."/>
            <person name="Perfus-Barbeoch L."/>
            <person name="Kozlowski D.K."/>
            <person name="Koutsovoulos G.D."/>
            <person name="Lopez-Roques C."/>
            <person name="Bouchez O."/>
            <person name="Zahm M."/>
            <person name="Besnard G."/>
            <person name="Bellafiore S."/>
        </authorList>
    </citation>
    <scope>NUCLEOTIDE SEQUENCE</scope>
    <source>
        <strain evidence="4">VN-18</strain>
    </source>
</reference>
<name>A0A8S9ZQU5_9BILA</name>
<keyword evidence="3" id="KW-1133">Transmembrane helix</keyword>
<dbReference type="InterPro" id="IPR036438">
    <property type="entry name" value="Insulin-like_sf"/>
</dbReference>
<keyword evidence="5" id="KW-1185">Reference proteome</keyword>
<keyword evidence="3" id="KW-0812">Transmembrane</keyword>
<evidence type="ECO:0000256" key="1">
    <source>
        <dbReference type="ARBA" id="ARBA00009034"/>
    </source>
</evidence>
<comment type="similarity">
    <text evidence="1">Belongs to the insulin family.</text>
</comment>
<dbReference type="InterPro" id="IPR022353">
    <property type="entry name" value="Insulin_CS"/>
</dbReference>
<feature type="transmembrane region" description="Helical" evidence="3">
    <location>
        <begin position="6"/>
        <end position="27"/>
    </location>
</feature>
<comment type="caution">
    <text evidence="4">The sequence shown here is derived from an EMBL/GenBank/DDBJ whole genome shotgun (WGS) entry which is preliminary data.</text>
</comment>
<dbReference type="SUPFAM" id="SSF56994">
    <property type="entry name" value="Insulin-like"/>
    <property type="match status" value="1"/>
</dbReference>
<keyword evidence="2" id="KW-0732">Signal</keyword>
<dbReference type="PROSITE" id="PS00262">
    <property type="entry name" value="INSULIN"/>
    <property type="match status" value="1"/>
</dbReference>
<evidence type="ECO:0000256" key="3">
    <source>
        <dbReference type="SAM" id="Phobius"/>
    </source>
</evidence>
<organism evidence="4 5">
    <name type="scientific">Meloidogyne graminicola</name>
    <dbReference type="NCBI Taxonomy" id="189291"/>
    <lineage>
        <taxon>Eukaryota</taxon>
        <taxon>Metazoa</taxon>
        <taxon>Ecdysozoa</taxon>
        <taxon>Nematoda</taxon>
        <taxon>Chromadorea</taxon>
        <taxon>Rhabditida</taxon>
        <taxon>Tylenchina</taxon>
        <taxon>Tylenchomorpha</taxon>
        <taxon>Tylenchoidea</taxon>
        <taxon>Meloidogynidae</taxon>
        <taxon>Meloidogyninae</taxon>
        <taxon>Meloidogyne</taxon>
    </lineage>
</organism>
<dbReference type="EMBL" id="JABEBT010000041">
    <property type="protein sequence ID" value="KAF7635542.1"/>
    <property type="molecule type" value="Genomic_DNA"/>
</dbReference>
<keyword evidence="3" id="KW-0472">Membrane</keyword>
<evidence type="ECO:0000313" key="4">
    <source>
        <dbReference type="EMBL" id="KAF7635542.1"/>
    </source>
</evidence>
<sequence length="131" mass="15289">MFNIYFILMLFLFSFNYLLISSNANFIRRSNYGLIKLCPPGGESFTAAWEITCGMRRKKRDEENQIKIDLNNSPLKRNNNPFEIERLTPTALPADKYRAPSMTEMMLLCCKYGCSLRDLMPYCDPFGEWDS</sequence>
<dbReference type="OrthoDB" id="5903016at2759"/>
<proteinExistence type="inferred from homology"/>
<gene>
    <name evidence="4" type="ORF">Mgra_00005084</name>
</gene>
<evidence type="ECO:0000313" key="5">
    <source>
        <dbReference type="Proteomes" id="UP000605970"/>
    </source>
</evidence>
<protein>
    <submittedName>
        <fullName evidence="4">IlGF domain-containing protein</fullName>
    </submittedName>
</protein>
<dbReference type="Proteomes" id="UP000605970">
    <property type="component" value="Unassembled WGS sequence"/>
</dbReference>
<evidence type="ECO:0000256" key="2">
    <source>
        <dbReference type="ARBA" id="ARBA00022729"/>
    </source>
</evidence>